<dbReference type="Proteomes" id="UP000823904">
    <property type="component" value="Unassembled WGS sequence"/>
</dbReference>
<feature type="transmembrane region" description="Helical" evidence="1">
    <location>
        <begin position="498"/>
        <end position="522"/>
    </location>
</feature>
<feature type="transmembrane region" description="Helical" evidence="1">
    <location>
        <begin position="394"/>
        <end position="415"/>
    </location>
</feature>
<feature type="transmembrane region" description="Helical" evidence="1">
    <location>
        <begin position="71"/>
        <end position="96"/>
    </location>
</feature>
<organism evidence="2 3">
    <name type="scientific">Candidatus Anaerostipes avistercoris</name>
    <dbReference type="NCBI Taxonomy" id="2838462"/>
    <lineage>
        <taxon>Bacteria</taxon>
        <taxon>Bacillati</taxon>
        <taxon>Bacillota</taxon>
        <taxon>Clostridia</taxon>
        <taxon>Lachnospirales</taxon>
        <taxon>Lachnospiraceae</taxon>
        <taxon>Anaerostipes</taxon>
    </lineage>
</organism>
<feature type="transmembrane region" description="Helical" evidence="1">
    <location>
        <begin position="188"/>
        <end position="210"/>
    </location>
</feature>
<comment type="caution">
    <text evidence="2">The sequence shown here is derived from an EMBL/GenBank/DDBJ whole genome shotgun (WGS) entry which is preliminary data.</text>
</comment>
<feature type="transmembrane region" description="Helical" evidence="1">
    <location>
        <begin position="151"/>
        <end position="176"/>
    </location>
</feature>
<keyword evidence="1" id="KW-0812">Transmembrane</keyword>
<dbReference type="EMBL" id="DWWD01000010">
    <property type="protein sequence ID" value="HJC49324.1"/>
    <property type="molecule type" value="Genomic_DNA"/>
</dbReference>
<feature type="transmembrane region" description="Helical" evidence="1">
    <location>
        <begin position="427"/>
        <end position="447"/>
    </location>
</feature>
<protein>
    <submittedName>
        <fullName evidence="2">Uncharacterized protein</fullName>
    </submittedName>
</protein>
<evidence type="ECO:0000313" key="3">
    <source>
        <dbReference type="Proteomes" id="UP000823904"/>
    </source>
</evidence>
<sequence length="525" mass="61004">MKMIYLLVKRQFSEVFKFNKIFHGSEKEKRRYFLIFSMILLGIAIFAVYWFRNMSQISSIFQSSQDILNYLIKPLSLLSMIVIFFSALIRGSGILYTDKNINVYFAYPIQTRDIALAKLCFTYLWGLIIAVILLIIPILKYEFSTQHPLFIFFDLFQLLLLPAISILLGVILGYVFHRQMGRVFQSGSCIRSLLYLGLLFCFIGFMFFFFQDINFNDLYQKWFVRTGFLNVLTKSTFFTHSTEAIIFTIILFVIVVLLAYYITKTYKKWCLKTQVIDTRKKVIRRRYQRKTKLCSLLLRELYRYFSIPVYVMNSMLGIIALLLFTIYSCIETENSLMYLELFGSIFEVKNISVICAFVISLLITLTNVTYASISIEGHNHEILKALPVSAKEIVLVKYLFHLFLTVPVIGITTIILGVAFEMSVSEWVLFFVLPTVFTAFTGMLGLFMNLLFPNYEWENVTLIVKQSIPAIFTVLSSLFINGITFWAVMYFFNNSIIVASYVLIGIFLFLTVNIGISLKWVVKNL</sequence>
<feature type="transmembrane region" description="Helical" evidence="1">
    <location>
        <begin position="309"/>
        <end position="330"/>
    </location>
</feature>
<proteinExistence type="predicted"/>
<dbReference type="AlphaFoldDB" id="A0A9D2PFL1"/>
<feature type="transmembrane region" description="Helical" evidence="1">
    <location>
        <begin position="32"/>
        <end position="51"/>
    </location>
</feature>
<accession>A0A9D2PFL1</accession>
<feature type="transmembrane region" description="Helical" evidence="1">
    <location>
        <begin position="350"/>
        <end position="373"/>
    </location>
</feature>
<keyword evidence="1" id="KW-1133">Transmembrane helix</keyword>
<gene>
    <name evidence="2" type="ORF">H9754_01870</name>
</gene>
<evidence type="ECO:0000256" key="1">
    <source>
        <dbReference type="SAM" id="Phobius"/>
    </source>
</evidence>
<feature type="transmembrane region" description="Helical" evidence="1">
    <location>
        <begin position="116"/>
        <end position="139"/>
    </location>
</feature>
<reference evidence="2" key="2">
    <citation type="submission" date="2021-04" db="EMBL/GenBank/DDBJ databases">
        <authorList>
            <person name="Gilroy R."/>
        </authorList>
    </citation>
    <scope>NUCLEOTIDE SEQUENCE</scope>
    <source>
        <strain evidence="2">ChiSjej3B21-8574</strain>
    </source>
</reference>
<name>A0A9D2PFL1_9FIRM</name>
<reference evidence="2" key="1">
    <citation type="journal article" date="2021" name="PeerJ">
        <title>Extensive microbial diversity within the chicken gut microbiome revealed by metagenomics and culture.</title>
        <authorList>
            <person name="Gilroy R."/>
            <person name="Ravi A."/>
            <person name="Getino M."/>
            <person name="Pursley I."/>
            <person name="Horton D.L."/>
            <person name="Alikhan N.F."/>
            <person name="Baker D."/>
            <person name="Gharbi K."/>
            <person name="Hall N."/>
            <person name="Watson M."/>
            <person name="Adriaenssens E.M."/>
            <person name="Foster-Nyarko E."/>
            <person name="Jarju S."/>
            <person name="Secka A."/>
            <person name="Antonio M."/>
            <person name="Oren A."/>
            <person name="Chaudhuri R.R."/>
            <person name="La Ragione R."/>
            <person name="Hildebrand F."/>
            <person name="Pallen M.J."/>
        </authorList>
    </citation>
    <scope>NUCLEOTIDE SEQUENCE</scope>
    <source>
        <strain evidence="2">ChiSjej3B21-8574</strain>
    </source>
</reference>
<keyword evidence="1" id="KW-0472">Membrane</keyword>
<feature type="transmembrane region" description="Helical" evidence="1">
    <location>
        <begin position="468"/>
        <end position="492"/>
    </location>
</feature>
<evidence type="ECO:0000313" key="2">
    <source>
        <dbReference type="EMBL" id="HJC49324.1"/>
    </source>
</evidence>
<feature type="transmembrane region" description="Helical" evidence="1">
    <location>
        <begin position="244"/>
        <end position="262"/>
    </location>
</feature>